<dbReference type="EMBL" id="MASU01000031">
    <property type="protein sequence ID" value="PXY16977.1"/>
    <property type="molecule type" value="Genomic_DNA"/>
</dbReference>
<comment type="caution">
    <text evidence="2">The sequence shown here is derived from an EMBL/GenBank/DDBJ whole genome shotgun (WGS) entry which is preliminary data.</text>
</comment>
<accession>A0A318LLQ3</accession>
<sequence>MLIAVVSVKGSPGVTTFSVALAARWPAPARALLVEADPSGGDLGIRFSLESTPGLVSLGAAARRSDDPALLWQHAQALPGGLPVITAPPDADRARAALSALAEPTSGAGILRTAANTPNTVVIADCGRIDTGSAAMPIVRSADALILLSRAHADDLAHLARRLQSIGRWTPHPAMLLVGEGYSPAEVARELGVQPLGRVPHDPHGAAVLCGRPNSLRWGRSGPAHSALGQVAHKVAKVIIAQQAPPPAVPHQAPADNQPVPLLRAVPGVPASPIASGGLRLAPAPQQPGPGGRGGSHGGQAS</sequence>
<evidence type="ECO:0000313" key="2">
    <source>
        <dbReference type="EMBL" id="PXY16977.1"/>
    </source>
</evidence>
<dbReference type="AlphaFoldDB" id="A0A318LLQ3"/>
<evidence type="ECO:0000256" key="1">
    <source>
        <dbReference type="SAM" id="MobiDB-lite"/>
    </source>
</evidence>
<gene>
    <name evidence="2" type="ORF">BA062_38010</name>
</gene>
<dbReference type="InterPro" id="IPR027417">
    <property type="entry name" value="P-loop_NTPase"/>
</dbReference>
<dbReference type="SUPFAM" id="SSF52540">
    <property type="entry name" value="P-loop containing nucleoside triphosphate hydrolases"/>
    <property type="match status" value="1"/>
</dbReference>
<evidence type="ECO:0000313" key="3">
    <source>
        <dbReference type="Proteomes" id="UP000247892"/>
    </source>
</evidence>
<keyword evidence="3" id="KW-1185">Reference proteome</keyword>
<feature type="region of interest" description="Disordered" evidence="1">
    <location>
        <begin position="273"/>
        <end position="302"/>
    </location>
</feature>
<dbReference type="OrthoDB" id="5243870at2"/>
<protein>
    <submittedName>
        <fullName evidence="2">Chromosome partitioning protein</fullName>
    </submittedName>
</protein>
<dbReference type="Proteomes" id="UP000247892">
    <property type="component" value="Unassembled WGS sequence"/>
</dbReference>
<feature type="compositionally biased region" description="Gly residues" evidence="1">
    <location>
        <begin position="289"/>
        <end position="302"/>
    </location>
</feature>
<dbReference type="RefSeq" id="WP_110344080.1">
    <property type="nucleotide sequence ID" value="NZ_MASU01000031.1"/>
</dbReference>
<dbReference type="Gene3D" id="3.40.50.300">
    <property type="entry name" value="P-loop containing nucleotide triphosphate hydrolases"/>
    <property type="match status" value="1"/>
</dbReference>
<organism evidence="2 3">
    <name type="scientific">Prauserella flavalba</name>
    <dbReference type="NCBI Taxonomy" id="1477506"/>
    <lineage>
        <taxon>Bacteria</taxon>
        <taxon>Bacillati</taxon>
        <taxon>Actinomycetota</taxon>
        <taxon>Actinomycetes</taxon>
        <taxon>Pseudonocardiales</taxon>
        <taxon>Pseudonocardiaceae</taxon>
        <taxon>Prauserella</taxon>
    </lineage>
</organism>
<reference evidence="2 3" key="1">
    <citation type="submission" date="2016-07" db="EMBL/GenBank/DDBJ databases">
        <title>Draft genome sequence of Prauserella sp. YIM 121212, isolated from alkaline soil.</title>
        <authorList>
            <person name="Ruckert C."/>
            <person name="Albersmeier A."/>
            <person name="Jiang C.-L."/>
            <person name="Jiang Y."/>
            <person name="Kalinowski J."/>
            <person name="Schneider O."/>
            <person name="Winkler A."/>
            <person name="Zotchev S.B."/>
        </authorList>
    </citation>
    <scope>NUCLEOTIDE SEQUENCE [LARGE SCALE GENOMIC DNA]</scope>
    <source>
        <strain evidence="2 3">YIM 121212</strain>
    </source>
</reference>
<name>A0A318LLQ3_9PSEU</name>
<proteinExistence type="predicted"/>